<proteinExistence type="predicted"/>
<dbReference type="EMBL" id="JAUSTO010000007">
    <property type="protein sequence ID" value="MDQ0152676.1"/>
    <property type="molecule type" value="Genomic_DNA"/>
</dbReference>
<feature type="domain" description="DUF1858" evidence="1">
    <location>
        <begin position="6"/>
        <end position="56"/>
    </location>
</feature>
<dbReference type="InterPro" id="IPR038062">
    <property type="entry name" value="ScdA-like_N_sf"/>
</dbReference>
<evidence type="ECO:0000313" key="2">
    <source>
        <dbReference type="EMBL" id="MDQ0152676.1"/>
    </source>
</evidence>
<keyword evidence="3" id="KW-1185">Reference proteome</keyword>
<dbReference type="Proteomes" id="UP001241537">
    <property type="component" value="Unassembled WGS sequence"/>
</dbReference>
<dbReference type="PANTHER" id="PTHR39341">
    <property type="entry name" value="BSL7085 PROTEIN"/>
    <property type="match status" value="1"/>
</dbReference>
<dbReference type="Pfam" id="PF08984">
    <property type="entry name" value="DUF1858"/>
    <property type="match status" value="1"/>
</dbReference>
<evidence type="ECO:0000259" key="1">
    <source>
        <dbReference type="Pfam" id="PF08984"/>
    </source>
</evidence>
<sequence>MSEKKITEDMLVGDIVNTHPEVVETLFSVGMHCIGCPASQAESLADACMVHGLDPKMVTDRVNEAIA</sequence>
<dbReference type="InterPro" id="IPR023883">
    <property type="entry name" value="CHP03980_redox-disulphide"/>
</dbReference>
<dbReference type="PANTHER" id="PTHR39341:SF1">
    <property type="entry name" value="DUF1858 DOMAIN-CONTAINING PROTEIN"/>
    <property type="match status" value="1"/>
</dbReference>
<protein>
    <submittedName>
        <fullName evidence="2">Hybrid cluster-associated redox disulfide protein</fullName>
    </submittedName>
</protein>
<dbReference type="NCBIfam" id="TIGR03980">
    <property type="entry name" value="prismane_assoc"/>
    <property type="match status" value="1"/>
</dbReference>
<name>A0AAE3VAF0_9FIRM</name>
<dbReference type="SUPFAM" id="SSF140683">
    <property type="entry name" value="SP0561-like"/>
    <property type="match status" value="1"/>
</dbReference>
<dbReference type="AlphaFoldDB" id="A0AAE3VAF0"/>
<evidence type="ECO:0000313" key="3">
    <source>
        <dbReference type="Proteomes" id="UP001241537"/>
    </source>
</evidence>
<dbReference type="Gene3D" id="1.10.3910.10">
    <property type="entry name" value="SP0561-like"/>
    <property type="match status" value="1"/>
</dbReference>
<accession>A0AAE3VAF0</accession>
<comment type="caution">
    <text evidence="2">The sequence shown here is derived from an EMBL/GenBank/DDBJ whole genome shotgun (WGS) entry which is preliminary data.</text>
</comment>
<dbReference type="RefSeq" id="WP_307254477.1">
    <property type="nucleotide sequence ID" value="NZ_JAUSTO010000007.1"/>
</dbReference>
<organism evidence="2 3">
    <name type="scientific">Moryella indoligenes</name>
    <dbReference type="NCBI Taxonomy" id="371674"/>
    <lineage>
        <taxon>Bacteria</taxon>
        <taxon>Bacillati</taxon>
        <taxon>Bacillota</taxon>
        <taxon>Clostridia</taxon>
        <taxon>Lachnospirales</taxon>
        <taxon>Lachnospiraceae</taxon>
        <taxon>Moryella</taxon>
    </lineage>
</organism>
<dbReference type="InterPro" id="IPR015077">
    <property type="entry name" value="DUF1858"/>
</dbReference>
<reference evidence="2" key="1">
    <citation type="submission" date="2023-07" db="EMBL/GenBank/DDBJ databases">
        <title>Genomic Encyclopedia of Type Strains, Phase IV (KMG-IV): sequencing the most valuable type-strain genomes for metagenomic binning, comparative biology and taxonomic classification.</title>
        <authorList>
            <person name="Goeker M."/>
        </authorList>
    </citation>
    <scope>NUCLEOTIDE SEQUENCE</scope>
    <source>
        <strain evidence="2">DSM 19659</strain>
    </source>
</reference>
<gene>
    <name evidence="2" type="ORF">J2S20_001370</name>
</gene>